<dbReference type="EMBL" id="JAUEIQ010000026">
    <property type="protein sequence ID" value="MDN0064906.1"/>
    <property type="molecule type" value="Genomic_DNA"/>
</dbReference>
<evidence type="ECO:0000259" key="1">
    <source>
        <dbReference type="Pfam" id="PF01548"/>
    </source>
</evidence>
<feature type="non-terminal residue" evidence="3">
    <location>
        <position position="1"/>
    </location>
</feature>
<dbReference type="Pfam" id="PF01548">
    <property type="entry name" value="DEDD_Tnp_IS110"/>
    <property type="match status" value="1"/>
</dbReference>
<dbReference type="Pfam" id="PF02371">
    <property type="entry name" value="Transposase_20"/>
    <property type="match status" value="1"/>
</dbReference>
<dbReference type="Proteomes" id="UP001168435">
    <property type="component" value="Unassembled WGS sequence"/>
</dbReference>
<protein>
    <submittedName>
        <fullName evidence="3">IS110 family transposase</fullName>
    </submittedName>
</protein>
<feature type="domain" description="Transposase IS110-like N-terminal" evidence="1">
    <location>
        <begin position="4"/>
        <end position="146"/>
    </location>
</feature>
<reference evidence="3" key="2">
    <citation type="submission" date="2024-05" db="EMBL/GenBank/DDBJ databases">
        <title>Identification and characterization of horizontal gene transfer across gut microbiota members of farm animals based on homology search.</title>
        <authorList>
            <person name="Schwarzerova J."/>
            <person name="Nykrynova M."/>
            <person name="Jureckova K."/>
            <person name="Cejkova D."/>
            <person name="Rychlik I."/>
        </authorList>
    </citation>
    <scope>NUCLEOTIDE SEQUENCE</scope>
    <source>
        <strain evidence="3">176_SSukc20</strain>
    </source>
</reference>
<dbReference type="InterPro" id="IPR047650">
    <property type="entry name" value="Transpos_IS110"/>
</dbReference>
<gene>
    <name evidence="3" type="ORF">QVN30_11420</name>
</gene>
<sequence>SISIGVDVHAGKNCVFALDRDTGEALEATLSGDPAELVRWIGENGLSGGTCCYEAGPTGFGLARALAAAGIRCVVAATSKLPRRSDRRKNDRVDAEWLARMHAAGSVRAVRVPTEREESLRHLSRLRGEVARDLRAARQRVASFLLLTGTRYGLTKRRWTKTFRRWAAALEFAQPADTFVFRQKLAAVYRLEERLAEVEAEIARAVASSPELAERMARLECIRGIGHVTAFSLVCEVCDFRRFRNGSALASYIGLVPSESSTGSRTRRGGISKTGSSHLRRALVEAASAYSRPCRGASAPEDPRVPALVRARAAECSRRLRRRREHLVGRGLAANKVKVAVARELCEWIWWIAVMPA</sequence>
<dbReference type="NCBIfam" id="NF033542">
    <property type="entry name" value="transpos_IS110"/>
    <property type="match status" value="1"/>
</dbReference>
<evidence type="ECO:0000313" key="4">
    <source>
        <dbReference type="Proteomes" id="UP001168435"/>
    </source>
</evidence>
<dbReference type="PANTHER" id="PTHR33055:SF3">
    <property type="entry name" value="PUTATIVE TRANSPOSASE FOR IS117-RELATED"/>
    <property type="match status" value="1"/>
</dbReference>
<dbReference type="RefSeq" id="WP_289836470.1">
    <property type="nucleotide sequence ID" value="NZ_JAUEIQ010000026.1"/>
</dbReference>
<proteinExistence type="predicted"/>
<keyword evidence="4" id="KW-1185">Reference proteome</keyword>
<dbReference type="InterPro" id="IPR003346">
    <property type="entry name" value="Transposase_20"/>
</dbReference>
<name>A0ABT7XHQ7_9ACTN</name>
<dbReference type="InterPro" id="IPR002525">
    <property type="entry name" value="Transp_IS110-like_N"/>
</dbReference>
<reference evidence="3" key="1">
    <citation type="submission" date="2023-06" db="EMBL/GenBank/DDBJ databases">
        <authorList>
            <person name="Zeman M."/>
            <person name="Kubasova T."/>
            <person name="Jahodarova E."/>
            <person name="Nykrynova M."/>
            <person name="Rychlik I."/>
        </authorList>
    </citation>
    <scope>NUCLEOTIDE SEQUENCE</scope>
    <source>
        <strain evidence="3">176_SSukc20</strain>
    </source>
</reference>
<evidence type="ECO:0000259" key="2">
    <source>
        <dbReference type="Pfam" id="PF02371"/>
    </source>
</evidence>
<comment type="caution">
    <text evidence="3">The sequence shown here is derived from an EMBL/GenBank/DDBJ whole genome shotgun (WGS) entry which is preliminary data.</text>
</comment>
<organism evidence="3 4">
    <name type="scientific">Collinsella ihumii</name>
    <dbReference type="NCBI Taxonomy" id="1720204"/>
    <lineage>
        <taxon>Bacteria</taxon>
        <taxon>Bacillati</taxon>
        <taxon>Actinomycetota</taxon>
        <taxon>Coriobacteriia</taxon>
        <taxon>Coriobacteriales</taxon>
        <taxon>Coriobacteriaceae</taxon>
        <taxon>Collinsella</taxon>
    </lineage>
</organism>
<dbReference type="PANTHER" id="PTHR33055">
    <property type="entry name" value="TRANSPOSASE FOR INSERTION SEQUENCE ELEMENT IS1111A"/>
    <property type="match status" value="1"/>
</dbReference>
<evidence type="ECO:0000313" key="3">
    <source>
        <dbReference type="EMBL" id="MDN0064906.1"/>
    </source>
</evidence>
<feature type="domain" description="Transposase IS116/IS110/IS902 C-terminal" evidence="2">
    <location>
        <begin position="217"/>
        <end position="291"/>
    </location>
</feature>
<accession>A0ABT7XHQ7</accession>